<accession>A0A4Q2IYI1</accession>
<dbReference type="InterPro" id="IPR011008">
    <property type="entry name" value="Dimeric_a/b-barrel"/>
</dbReference>
<keyword evidence="4" id="KW-1185">Reference proteome</keyword>
<evidence type="ECO:0000313" key="3">
    <source>
        <dbReference type="EMBL" id="RXZ34478.1"/>
    </source>
</evidence>
<reference evidence="3 4" key="1">
    <citation type="submission" date="2019-01" db="EMBL/GenBank/DDBJ databases">
        <title>Sphingomonas mucosissima sp. nov. and Sphingomonas desiccabilis sp. nov., from biological soil crusts in the Colorado Plateau, USA.</title>
        <authorList>
            <person name="Zhu D."/>
        </authorList>
    </citation>
    <scope>NUCLEOTIDE SEQUENCE [LARGE SCALE GENOMIC DNA]</scope>
    <source>
        <strain evidence="3 4">CP1D</strain>
    </source>
</reference>
<comment type="similarity">
    <text evidence="1">Belongs to the YciI family.</text>
</comment>
<proteinExistence type="inferred from homology"/>
<dbReference type="InterPro" id="IPR005545">
    <property type="entry name" value="YCII"/>
</dbReference>
<organism evidence="3 4">
    <name type="scientific">Sphingomonas desiccabilis</name>
    <dbReference type="NCBI Taxonomy" id="429134"/>
    <lineage>
        <taxon>Bacteria</taxon>
        <taxon>Pseudomonadati</taxon>
        <taxon>Pseudomonadota</taxon>
        <taxon>Alphaproteobacteria</taxon>
        <taxon>Sphingomonadales</taxon>
        <taxon>Sphingomonadaceae</taxon>
        <taxon>Sphingomonas</taxon>
    </lineage>
</organism>
<dbReference type="Gene3D" id="3.30.70.1060">
    <property type="entry name" value="Dimeric alpha+beta barrel"/>
    <property type="match status" value="1"/>
</dbReference>
<dbReference type="AlphaFoldDB" id="A0A4Q2IYI1"/>
<evidence type="ECO:0000256" key="1">
    <source>
        <dbReference type="ARBA" id="ARBA00007689"/>
    </source>
</evidence>
<dbReference type="PANTHER" id="PTHR37828">
    <property type="entry name" value="GSR2449 PROTEIN"/>
    <property type="match status" value="1"/>
</dbReference>
<dbReference type="EMBL" id="SDPT01000001">
    <property type="protein sequence ID" value="RXZ34478.1"/>
    <property type="molecule type" value="Genomic_DNA"/>
</dbReference>
<feature type="domain" description="YCII-related" evidence="2">
    <location>
        <begin position="13"/>
        <end position="89"/>
    </location>
</feature>
<sequence length="103" mass="10721">MIVAYPAHPLSLALLSYVKPIAEIDALRPRHLEWISARIEAGEVLLGGRRATATGGVLLFRGEAEAVEAIARTDPYIVEGVATLEVVGFTAAIASAGIGALLA</sequence>
<dbReference type="OrthoDB" id="9814407at2"/>
<protein>
    <recommendedName>
        <fullName evidence="2">YCII-related domain-containing protein</fullName>
    </recommendedName>
</protein>
<dbReference type="SUPFAM" id="SSF54909">
    <property type="entry name" value="Dimeric alpha+beta barrel"/>
    <property type="match status" value="1"/>
</dbReference>
<evidence type="ECO:0000259" key="2">
    <source>
        <dbReference type="Pfam" id="PF03795"/>
    </source>
</evidence>
<dbReference type="RefSeq" id="WP_129340270.1">
    <property type="nucleotide sequence ID" value="NZ_JACIDD010000001.1"/>
</dbReference>
<name>A0A4Q2IYI1_9SPHN</name>
<dbReference type="PANTHER" id="PTHR37828:SF1">
    <property type="entry name" value="YCII-RELATED DOMAIN-CONTAINING PROTEIN"/>
    <property type="match status" value="1"/>
</dbReference>
<evidence type="ECO:0000313" key="4">
    <source>
        <dbReference type="Proteomes" id="UP000292347"/>
    </source>
</evidence>
<comment type="caution">
    <text evidence="3">The sequence shown here is derived from an EMBL/GenBank/DDBJ whole genome shotgun (WGS) entry which is preliminary data.</text>
</comment>
<dbReference type="Pfam" id="PF03795">
    <property type="entry name" value="YCII"/>
    <property type="match status" value="1"/>
</dbReference>
<gene>
    <name evidence="3" type="ORF">EO081_01975</name>
</gene>
<dbReference type="Proteomes" id="UP000292347">
    <property type="component" value="Unassembled WGS sequence"/>
</dbReference>